<evidence type="ECO:0000256" key="3">
    <source>
        <dbReference type="ARBA" id="ARBA00022741"/>
    </source>
</evidence>
<keyword evidence="9" id="KW-1185">Reference proteome</keyword>
<evidence type="ECO:0000259" key="7">
    <source>
        <dbReference type="PROSITE" id="PS51285"/>
    </source>
</evidence>
<dbReference type="Proteomes" id="UP001165063">
    <property type="component" value="Unassembled WGS sequence"/>
</dbReference>
<dbReference type="Pfam" id="PF00433">
    <property type="entry name" value="Pkinase_C"/>
    <property type="match status" value="1"/>
</dbReference>
<sequence>MYKNIAFGKVRFPKEILSAEGRSFVKGLLNRNPLHRLGSINGARELQQHPFFNDIDWSLLKQKKIPPPVKPHLENELDTSNFDPEFTNTSTSLINKELNMLGTTPLSQAVQANFQGFSYVDDSTIFDHCSSYLPTGLGAGKFGKTPVFGASFGGAGQSYGAFGSGSAGLGGRFGEEAIDEDSEEDRVDDDVEGDDGDVRMGGDVDVDAVDRMDEDGMEVDDDEDEFVNGQFDL</sequence>
<evidence type="ECO:0000256" key="2">
    <source>
        <dbReference type="ARBA" id="ARBA00022679"/>
    </source>
</evidence>
<evidence type="ECO:0000256" key="4">
    <source>
        <dbReference type="ARBA" id="ARBA00022777"/>
    </source>
</evidence>
<feature type="compositionally biased region" description="Acidic residues" evidence="6">
    <location>
        <begin position="177"/>
        <end position="195"/>
    </location>
</feature>
<dbReference type="GO" id="GO:0005524">
    <property type="term" value="F:ATP binding"/>
    <property type="evidence" value="ECO:0007669"/>
    <property type="project" value="UniProtKB-KW"/>
</dbReference>
<dbReference type="AlphaFoldDB" id="A0A9W6Z4G3"/>
<keyword evidence="5" id="KW-0067">ATP-binding</keyword>
<dbReference type="Gene3D" id="1.10.510.10">
    <property type="entry name" value="Transferase(Phosphotransferase) domain 1"/>
    <property type="match status" value="1"/>
</dbReference>
<dbReference type="PANTHER" id="PTHR24351">
    <property type="entry name" value="RIBOSOMAL PROTEIN S6 KINASE"/>
    <property type="match status" value="1"/>
</dbReference>
<keyword evidence="4" id="KW-0418">Kinase</keyword>
<evidence type="ECO:0000256" key="5">
    <source>
        <dbReference type="ARBA" id="ARBA00022840"/>
    </source>
</evidence>
<dbReference type="InterPro" id="IPR000961">
    <property type="entry name" value="AGC-kinase_C"/>
</dbReference>
<evidence type="ECO:0000313" key="8">
    <source>
        <dbReference type="EMBL" id="GMG41839.1"/>
    </source>
</evidence>
<keyword evidence="2" id="KW-0808">Transferase</keyword>
<name>A0A9W6Z4G3_AMBMO</name>
<dbReference type="SMART" id="SM00133">
    <property type="entry name" value="S_TK_X"/>
    <property type="match status" value="1"/>
</dbReference>
<keyword evidence="3" id="KW-0547">Nucleotide-binding</keyword>
<feature type="region of interest" description="Disordered" evidence="6">
    <location>
        <begin position="177"/>
        <end position="209"/>
    </location>
</feature>
<accession>A0A9W6Z4G3</accession>
<evidence type="ECO:0000256" key="1">
    <source>
        <dbReference type="ARBA" id="ARBA00022527"/>
    </source>
</evidence>
<reference evidence="8" key="1">
    <citation type="submission" date="2023-04" db="EMBL/GenBank/DDBJ databases">
        <title>Ambrosiozyma monospora NBRC 1965.</title>
        <authorList>
            <person name="Ichikawa N."/>
            <person name="Sato H."/>
            <person name="Tonouchi N."/>
        </authorList>
    </citation>
    <scope>NUCLEOTIDE SEQUENCE</scope>
    <source>
        <strain evidence="8">NBRC 1965</strain>
    </source>
</reference>
<dbReference type="EMBL" id="BSXU01004223">
    <property type="protein sequence ID" value="GMG41839.1"/>
    <property type="molecule type" value="Genomic_DNA"/>
</dbReference>
<dbReference type="OrthoDB" id="63267at2759"/>
<organism evidence="8 9">
    <name type="scientific">Ambrosiozyma monospora</name>
    <name type="common">Yeast</name>
    <name type="synonym">Endomycopsis monosporus</name>
    <dbReference type="NCBI Taxonomy" id="43982"/>
    <lineage>
        <taxon>Eukaryota</taxon>
        <taxon>Fungi</taxon>
        <taxon>Dikarya</taxon>
        <taxon>Ascomycota</taxon>
        <taxon>Saccharomycotina</taxon>
        <taxon>Pichiomycetes</taxon>
        <taxon>Pichiales</taxon>
        <taxon>Pichiaceae</taxon>
        <taxon>Ambrosiozyma</taxon>
    </lineage>
</organism>
<dbReference type="InterPro" id="IPR017892">
    <property type="entry name" value="Pkinase_C"/>
</dbReference>
<keyword evidence="1" id="KW-0723">Serine/threonine-protein kinase</keyword>
<gene>
    <name evidence="8" type="ORF">Amon01_000655500</name>
</gene>
<protein>
    <submittedName>
        <fullName evidence="8">Unnamed protein product</fullName>
    </submittedName>
</protein>
<dbReference type="InterPro" id="IPR011009">
    <property type="entry name" value="Kinase-like_dom_sf"/>
</dbReference>
<dbReference type="SUPFAM" id="SSF56112">
    <property type="entry name" value="Protein kinase-like (PK-like)"/>
    <property type="match status" value="1"/>
</dbReference>
<dbReference type="GO" id="GO:0004674">
    <property type="term" value="F:protein serine/threonine kinase activity"/>
    <property type="evidence" value="ECO:0007669"/>
    <property type="project" value="UniProtKB-KW"/>
</dbReference>
<dbReference type="Gene3D" id="3.30.200.20">
    <property type="entry name" value="Phosphorylase Kinase, domain 1"/>
    <property type="match status" value="1"/>
</dbReference>
<evidence type="ECO:0000313" key="9">
    <source>
        <dbReference type="Proteomes" id="UP001165063"/>
    </source>
</evidence>
<proteinExistence type="predicted"/>
<comment type="caution">
    <text evidence="8">The sequence shown here is derived from an EMBL/GenBank/DDBJ whole genome shotgun (WGS) entry which is preliminary data.</text>
</comment>
<evidence type="ECO:0000256" key="6">
    <source>
        <dbReference type="SAM" id="MobiDB-lite"/>
    </source>
</evidence>
<feature type="domain" description="AGC-kinase C-terminal" evidence="7">
    <location>
        <begin position="53"/>
        <end position="129"/>
    </location>
</feature>
<dbReference type="PROSITE" id="PS51285">
    <property type="entry name" value="AGC_KINASE_CTER"/>
    <property type="match status" value="1"/>
</dbReference>